<accession>A0A366D9E2</accession>
<feature type="DNA-binding region" description="H-T-H motif" evidence="4">
    <location>
        <begin position="38"/>
        <end position="57"/>
    </location>
</feature>
<evidence type="ECO:0000256" key="4">
    <source>
        <dbReference type="PROSITE-ProRule" id="PRU00335"/>
    </source>
</evidence>
<keyword evidence="2 4" id="KW-0238">DNA-binding</keyword>
<keyword evidence="7" id="KW-1185">Reference proteome</keyword>
<dbReference type="InterPro" id="IPR001647">
    <property type="entry name" value="HTH_TetR"/>
</dbReference>
<feature type="domain" description="HTH tetR-type" evidence="5">
    <location>
        <begin position="15"/>
        <end position="75"/>
    </location>
</feature>
<dbReference type="InterPro" id="IPR009057">
    <property type="entry name" value="Homeodomain-like_sf"/>
</dbReference>
<organism evidence="6 7">
    <name type="scientific">Nocardia puris</name>
    <dbReference type="NCBI Taxonomy" id="208602"/>
    <lineage>
        <taxon>Bacteria</taxon>
        <taxon>Bacillati</taxon>
        <taxon>Actinomycetota</taxon>
        <taxon>Actinomycetes</taxon>
        <taxon>Mycobacteriales</taxon>
        <taxon>Nocardiaceae</taxon>
        <taxon>Nocardia</taxon>
    </lineage>
</organism>
<comment type="caution">
    <text evidence="6">The sequence shown here is derived from an EMBL/GenBank/DDBJ whole genome shotgun (WGS) entry which is preliminary data.</text>
</comment>
<dbReference type="Proteomes" id="UP000252586">
    <property type="component" value="Unassembled WGS sequence"/>
</dbReference>
<dbReference type="STRING" id="1210090.GCA_001613185_02850"/>
<evidence type="ECO:0000259" key="5">
    <source>
        <dbReference type="PROSITE" id="PS50977"/>
    </source>
</evidence>
<dbReference type="EMBL" id="QNRE01000013">
    <property type="protein sequence ID" value="RBO86626.1"/>
    <property type="molecule type" value="Genomic_DNA"/>
</dbReference>
<dbReference type="AlphaFoldDB" id="A0A366D9E2"/>
<dbReference type="Gene3D" id="1.10.357.10">
    <property type="entry name" value="Tetracycline Repressor, domain 2"/>
    <property type="match status" value="1"/>
</dbReference>
<sequence length="181" mass="18606">MPTHTDWLTGGDRAALAVERIHAAAADLIARHGMTGLTIDHVAARAGCSRATVYRHVGGKAALRAAVLAGATARIATGIATAVADLTGAERITGAITAALAVIRADRVATAFLDAAAPREIDRFLASNPRLAAAASDLTGARDPDAGRWIVRVVLSMLLWPAGDAAAERAAIERFVLPAFG</sequence>
<dbReference type="InterPro" id="IPR050109">
    <property type="entry name" value="HTH-type_TetR-like_transc_reg"/>
</dbReference>
<evidence type="ECO:0000256" key="2">
    <source>
        <dbReference type="ARBA" id="ARBA00023125"/>
    </source>
</evidence>
<keyword evidence="1" id="KW-0805">Transcription regulation</keyword>
<evidence type="ECO:0000313" key="6">
    <source>
        <dbReference type="EMBL" id="RBO86626.1"/>
    </source>
</evidence>
<evidence type="ECO:0000256" key="1">
    <source>
        <dbReference type="ARBA" id="ARBA00023015"/>
    </source>
</evidence>
<proteinExistence type="predicted"/>
<dbReference type="PROSITE" id="PS50977">
    <property type="entry name" value="HTH_TETR_2"/>
    <property type="match status" value="1"/>
</dbReference>
<reference evidence="6 7" key="1">
    <citation type="submission" date="2018-06" db="EMBL/GenBank/DDBJ databases">
        <title>Genomic Encyclopedia of Type Strains, Phase IV (KMG-IV): sequencing the most valuable type-strain genomes for metagenomic binning, comparative biology and taxonomic classification.</title>
        <authorList>
            <person name="Goeker M."/>
        </authorList>
    </citation>
    <scope>NUCLEOTIDE SEQUENCE [LARGE SCALE GENOMIC DNA]</scope>
    <source>
        <strain evidence="6 7">DSM 44599</strain>
    </source>
</reference>
<gene>
    <name evidence="6" type="ORF">DFR74_113169</name>
</gene>
<dbReference type="GO" id="GO:0000976">
    <property type="term" value="F:transcription cis-regulatory region binding"/>
    <property type="evidence" value="ECO:0007669"/>
    <property type="project" value="TreeGrafter"/>
</dbReference>
<dbReference type="SUPFAM" id="SSF46689">
    <property type="entry name" value="Homeodomain-like"/>
    <property type="match status" value="1"/>
</dbReference>
<name>A0A366D9E2_9NOCA</name>
<dbReference type="PRINTS" id="PR00455">
    <property type="entry name" value="HTHTETR"/>
</dbReference>
<evidence type="ECO:0000313" key="7">
    <source>
        <dbReference type="Proteomes" id="UP000252586"/>
    </source>
</evidence>
<dbReference type="PANTHER" id="PTHR30055:SF234">
    <property type="entry name" value="HTH-TYPE TRANSCRIPTIONAL REGULATOR BETI"/>
    <property type="match status" value="1"/>
</dbReference>
<dbReference type="GO" id="GO:0003700">
    <property type="term" value="F:DNA-binding transcription factor activity"/>
    <property type="evidence" value="ECO:0007669"/>
    <property type="project" value="TreeGrafter"/>
</dbReference>
<dbReference type="Pfam" id="PF00440">
    <property type="entry name" value="TetR_N"/>
    <property type="match status" value="1"/>
</dbReference>
<dbReference type="RefSeq" id="WP_067508733.1">
    <property type="nucleotide sequence ID" value="NZ_CP107943.1"/>
</dbReference>
<dbReference type="PANTHER" id="PTHR30055">
    <property type="entry name" value="HTH-TYPE TRANSCRIPTIONAL REGULATOR RUTR"/>
    <property type="match status" value="1"/>
</dbReference>
<keyword evidence="3" id="KW-0804">Transcription</keyword>
<protein>
    <submittedName>
        <fullName evidence="6">TetR family transcriptional regulator</fullName>
    </submittedName>
</protein>
<evidence type="ECO:0000256" key="3">
    <source>
        <dbReference type="ARBA" id="ARBA00023163"/>
    </source>
</evidence>